<dbReference type="EMBL" id="JBHMBW010000104">
    <property type="protein sequence ID" value="MFB9631351.1"/>
    <property type="molecule type" value="Genomic_DNA"/>
</dbReference>
<evidence type="ECO:0000313" key="2">
    <source>
        <dbReference type="EMBL" id="MFB9631351.1"/>
    </source>
</evidence>
<dbReference type="RefSeq" id="WP_344999965.1">
    <property type="nucleotide sequence ID" value="NZ_BAAAXV010000009.1"/>
</dbReference>
<gene>
    <name evidence="2" type="ORF">ACFFSA_50545</name>
</gene>
<comment type="caution">
    <text evidence="2">The sequence shown here is derived from an EMBL/GenBank/DDBJ whole genome shotgun (WGS) entry which is preliminary data.</text>
</comment>
<feature type="compositionally biased region" description="Basic and acidic residues" evidence="1">
    <location>
        <begin position="43"/>
        <end position="54"/>
    </location>
</feature>
<evidence type="ECO:0000313" key="3">
    <source>
        <dbReference type="Proteomes" id="UP001589532"/>
    </source>
</evidence>
<sequence>MLTINDIVPYTGLTRGTIDIPRCPGRIPGPNNAEHGVKRWKRSTIDDIMSKRRG</sequence>
<evidence type="ECO:0000256" key="1">
    <source>
        <dbReference type="SAM" id="MobiDB-lite"/>
    </source>
</evidence>
<accession>A0ABV5SI35</accession>
<organism evidence="2 3">
    <name type="scientific">Nonomuraea helvata</name>
    <dbReference type="NCBI Taxonomy" id="37484"/>
    <lineage>
        <taxon>Bacteria</taxon>
        <taxon>Bacillati</taxon>
        <taxon>Actinomycetota</taxon>
        <taxon>Actinomycetes</taxon>
        <taxon>Streptosporangiales</taxon>
        <taxon>Streptosporangiaceae</taxon>
        <taxon>Nonomuraea</taxon>
    </lineage>
</organism>
<dbReference type="Proteomes" id="UP001589532">
    <property type="component" value="Unassembled WGS sequence"/>
</dbReference>
<proteinExistence type="predicted"/>
<protein>
    <submittedName>
        <fullName evidence="2">Uncharacterized protein</fullName>
    </submittedName>
</protein>
<feature type="region of interest" description="Disordered" evidence="1">
    <location>
        <begin position="21"/>
        <end position="54"/>
    </location>
</feature>
<keyword evidence="3" id="KW-1185">Reference proteome</keyword>
<name>A0ABV5SI35_9ACTN</name>
<reference evidence="2 3" key="1">
    <citation type="submission" date="2024-09" db="EMBL/GenBank/DDBJ databases">
        <authorList>
            <person name="Sun Q."/>
            <person name="Mori K."/>
        </authorList>
    </citation>
    <scope>NUCLEOTIDE SEQUENCE [LARGE SCALE GENOMIC DNA]</scope>
    <source>
        <strain evidence="2 3">JCM 3143</strain>
    </source>
</reference>